<dbReference type="PANTHER" id="PTHR38478">
    <property type="entry name" value="PEPTIDASE M1A AND M12B"/>
    <property type="match status" value="1"/>
</dbReference>
<keyword evidence="4" id="KW-1185">Reference proteome</keyword>
<name>A0A150WK26_BDEBC</name>
<feature type="chain" id="PRO_5007572752" description="EcxA zinc-binding domain-containing protein" evidence="1">
    <location>
        <begin position="25"/>
        <end position="883"/>
    </location>
</feature>
<dbReference type="EMBL" id="LUKE01000003">
    <property type="protein sequence ID" value="KYG64066.1"/>
    <property type="molecule type" value="Genomic_DNA"/>
</dbReference>
<dbReference type="SUPFAM" id="SSF55486">
    <property type="entry name" value="Metalloproteases ('zincins'), catalytic domain"/>
    <property type="match status" value="1"/>
</dbReference>
<evidence type="ECO:0000256" key="1">
    <source>
        <dbReference type="SAM" id="SignalP"/>
    </source>
</evidence>
<dbReference type="RefSeq" id="WP_061836032.1">
    <property type="nucleotide sequence ID" value="NZ_LUKE01000003.1"/>
</dbReference>
<dbReference type="GO" id="GO:0008237">
    <property type="term" value="F:metallopeptidase activity"/>
    <property type="evidence" value="ECO:0007669"/>
    <property type="project" value="InterPro"/>
</dbReference>
<dbReference type="InterPro" id="IPR032534">
    <property type="entry name" value="EcxA_zinc-bd"/>
</dbReference>
<sequence>MRMTNLLFVASLGLVLSACTNEFAALKSAPVLSEVPEVKKAPPEIKQSFSKASVDTCEKASCITIQKKSLGKIFLLIASGKTAGSTPQWYDLKPLVVSFEKSGGKLALLAENYTSIYEEIKTVNLIQTFDVISEDENSVTFDWGGGLKTLVHQRSYDVDNVRGGQTDLTDASLNSLAVIDSFVRGIKFDDKNIELEQISKIRADGIKGDGKNIQLETKEETLAMNIQIRAYEPGKNFSPKAADKTRQVGFFVTKISKPGFSREPINLVTKWDLSPEKGPIVVRISSAVPAEYVQAVSEGALYWNKVFGQDVITVKTGVDPQAGPEDRSIFIRWIPWLDSGAAYAIGQSDPLTGEVLRAQVFMPSVFTSVGSADLVDLNEGSPVAYGAIACDLKPALEALAEMSREASDSQRLRLAQDGVRSTVAHELGHALGLRHNFAGSFSAKASAKDIRDSARSYLKNPQHPGVETSTTIMDYVSGIDNILMSARLKTAALSYDKMAMDWAYAKDDKALDSKISLFCTDDDISLAASQSLQIYGCERFDAGNNPLLRKALDSKDDRTGFVRVLFASILGRRYPAADPQVVNDLKTVLADTMKWGQLNVADLKFVSQAVLINKTKEGSPAPTFMSIQAAKSGQVLQSKVGADPELDKARAASLKEAQGYAGLLNLLWRNDDGSLALSWLEDQINELKNSPYLASGKTLGGREYQFSESEQKLIIAFFESLVAVNKTALTTGLATLLPNGTTTLLANQILDEAQAAQLADLYLDLLDAQSGVVEVKVGPGLAKTLTLPVKYFSSAERTQWAGLLRSRAMGFDLELKRALILQHLTDAITVVLKEADPTVDPLAVAADPAALVERLENADLIDEEASLWLTQEITVWKALKGLQ</sequence>
<protein>
    <recommendedName>
        <fullName evidence="2">EcxA zinc-binding domain-containing protein</fullName>
    </recommendedName>
</protein>
<evidence type="ECO:0000313" key="4">
    <source>
        <dbReference type="Proteomes" id="UP000075320"/>
    </source>
</evidence>
<dbReference type="Gene3D" id="3.40.390.10">
    <property type="entry name" value="Collagenase (Catalytic Domain)"/>
    <property type="match status" value="1"/>
</dbReference>
<organism evidence="3 4">
    <name type="scientific">Bdellovibrio bacteriovorus</name>
    <dbReference type="NCBI Taxonomy" id="959"/>
    <lineage>
        <taxon>Bacteria</taxon>
        <taxon>Pseudomonadati</taxon>
        <taxon>Bdellovibrionota</taxon>
        <taxon>Bdellovibrionia</taxon>
        <taxon>Bdellovibrionales</taxon>
        <taxon>Pseudobdellovibrionaceae</taxon>
        <taxon>Bdellovibrio</taxon>
    </lineage>
</organism>
<dbReference type="PROSITE" id="PS51257">
    <property type="entry name" value="PROKAR_LIPOPROTEIN"/>
    <property type="match status" value="1"/>
</dbReference>
<evidence type="ECO:0000313" key="3">
    <source>
        <dbReference type="EMBL" id="KYG64066.1"/>
    </source>
</evidence>
<dbReference type="InterPro" id="IPR024079">
    <property type="entry name" value="MetalloPept_cat_dom_sf"/>
</dbReference>
<dbReference type="CDD" id="cd04276">
    <property type="entry name" value="ZnMc_MMP_like_2"/>
    <property type="match status" value="1"/>
</dbReference>
<keyword evidence="1" id="KW-0732">Signal</keyword>
<dbReference type="InterPro" id="IPR034032">
    <property type="entry name" value="Zn_MMP-like_bac"/>
</dbReference>
<accession>A0A150WK26</accession>
<comment type="caution">
    <text evidence="3">The sequence shown here is derived from an EMBL/GenBank/DDBJ whole genome shotgun (WGS) entry which is preliminary data.</text>
</comment>
<proteinExistence type="predicted"/>
<dbReference type="OrthoDB" id="5287131at2"/>
<feature type="signal peptide" evidence="1">
    <location>
        <begin position="1"/>
        <end position="24"/>
    </location>
</feature>
<feature type="domain" description="EcxA zinc-binding" evidence="2">
    <location>
        <begin position="411"/>
        <end position="507"/>
    </location>
</feature>
<dbReference type="Proteomes" id="UP000075320">
    <property type="component" value="Unassembled WGS sequence"/>
</dbReference>
<reference evidence="3 4" key="1">
    <citation type="submission" date="2016-03" db="EMBL/GenBank/DDBJ databases">
        <authorList>
            <person name="Ploux O."/>
        </authorList>
    </citation>
    <scope>NUCLEOTIDE SEQUENCE [LARGE SCALE GENOMIC DNA]</scope>
    <source>
        <strain evidence="3 4">R0</strain>
    </source>
</reference>
<dbReference type="AlphaFoldDB" id="A0A150WK26"/>
<evidence type="ECO:0000259" key="2">
    <source>
        <dbReference type="Pfam" id="PF16313"/>
    </source>
</evidence>
<gene>
    <name evidence="3" type="ORF">AZI86_14780</name>
</gene>
<dbReference type="Pfam" id="PF16313">
    <property type="entry name" value="DUF4953"/>
    <property type="match status" value="1"/>
</dbReference>
<dbReference type="PANTHER" id="PTHR38478:SF1">
    <property type="entry name" value="ZINC DEPENDENT METALLOPROTEASE DOMAIN LIPOPROTEIN"/>
    <property type="match status" value="1"/>
</dbReference>